<evidence type="ECO:0000313" key="6">
    <source>
        <dbReference type="EMBL" id="MBT1701032.1"/>
    </source>
</evidence>
<dbReference type="AlphaFoldDB" id="A0AAP2GSW9"/>
<keyword evidence="7" id="KW-1185">Reference proteome</keyword>
<dbReference type="GO" id="GO:0016020">
    <property type="term" value="C:membrane"/>
    <property type="evidence" value="ECO:0007669"/>
    <property type="project" value="UniProtKB-SubCell"/>
</dbReference>
<evidence type="ECO:0000313" key="7">
    <source>
        <dbReference type="Proteomes" id="UP001319200"/>
    </source>
</evidence>
<reference evidence="6 7" key="1">
    <citation type="submission" date="2021-05" db="EMBL/GenBank/DDBJ databases">
        <title>A Polyphasic approach of four new species of the genus Ohtaekwangia: Ohtaekwangia histidinii sp. nov., Ohtaekwangia cretensis sp. nov., Ohtaekwangia indiensis sp. nov., Ohtaekwangia reichenbachii sp. nov. from diverse environment.</title>
        <authorList>
            <person name="Octaviana S."/>
        </authorList>
    </citation>
    <scope>NUCLEOTIDE SEQUENCE [LARGE SCALE GENOMIC DNA]</scope>
    <source>
        <strain evidence="6 7">PWU4</strain>
    </source>
</reference>
<dbReference type="RefSeq" id="WP_254169719.1">
    <property type="nucleotide sequence ID" value="NZ_JAHESF010000055.1"/>
</dbReference>
<proteinExistence type="predicted"/>
<dbReference type="EMBL" id="JAHESF010000055">
    <property type="protein sequence ID" value="MBT1701032.1"/>
    <property type="molecule type" value="Genomic_DNA"/>
</dbReference>
<name>A0AAP2GSW9_9BACT</name>
<feature type="transmembrane region" description="Helical" evidence="5">
    <location>
        <begin position="103"/>
        <end position="121"/>
    </location>
</feature>
<evidence type="ECO:0000256" key="2">
    <source>
        <dbReference type="ARBA" id="ARBA00022692"/>
    </source>
</evidence>
<feature type="transmembrane region" description="Helical" evidence="5">
    <location>
        <begin position="12"/>
        <end position="30"/>
    </location>
</feature>
<comment type="caution">
    <text evidence="6">The sequence shown here is derived from an EMBL/GenBank/DDBJ whole genome shotgun (WGS) entry which is preliminary data.</text>
</comment>
<dbReference type="Pfam" id="PF13564">
    <property type="entry name" value="DoxX_2"/>
    <property type="match status" value="1"/>
</dbReference>
<keyword evidence="3 5" id="KW-1133">Transmembrane helix</keyword>
<keyword evidence="4 5" id="KW-0472">Membrane</keyword>
<organism evidence="6 7">
    <name type="scientific">Chryseosolibacter histidini</name>
    <dbReference type="NCBI Taxonomy" id="2782349"/>
    <lineage>
        <taxon>Bacteria</taxon>
        <taxon>Pseudomonadati</taxon>
        <taxon>Bacteroidota</taxon>
        <taxon>Cytophagia</taxon>
        <taxon>Cytophagales</taxon>
        <taxon>Chryseotaleaceae</taxon>
        <taxon>Chryseosolibacter</taxon>
    </lineage>
</organism>
<dbReference type="InterPro" id="IPR032808">
    <property type="entry name" value="DoxX"/>
</dbReference>
<sequence length="131" mass="14189">MGQQKTSKALNVVLWATQILLAVTFLWAGSMKIFKPGALPWPWVKENPGLVTITGVVDLLAGLGLVLPALLRIQPRLTVYAAYGTILLMIAASIFHISRGEGSQIGFNIFVLVCAIFIAWGRQTKAPITSK</sequence>
<feature type="transmembrane region" description="Helical" evidence="5">
    <location>
        <begin position="77"/>
        <end position="97"/>
    </location>
</feature>
<evidence type="ECO:0000256" key="3">
    <source>
        <dbReference type="ARBA" id="ARBA00022989"/>
    </source>
</evidence>
<keyword evidence="2 5" id="KW-0812">Transmembrane</keyword>
<accession>A0AAP2GSW9</accession>
<protein>
    <submittedName>
        <fullName evidence="6">DoxX family protein</fullName>
    </submittedName>
</protein>
<evidence type="ECO:0000256" key="4">
    <source>
        <dbReference type="ARBA" id="ARBA00023136"/>
    </source>
</evidence>
<gene>
    <name evidence="6" type="ORF">KK083_29335</name>
</gene>
<feature type="transmembrane region" description="Helical" evidence="5">
    <location>
        <begin position="50"/>
        <end position="70"/>
    </location>
</feature>
<dbReference type="Proteomes" id="UP001319200">
    <property type="component" value="Unassembled WGS sequence"/>
</dbReference>
<evidence type="ECO:0000256" key="5">
    <source>
        <dbReference type="SAM" id="Phobius"/>
    </source>
</evidence>
<comment type="subcellular location">
    <subcellularLocation>
        <location evidence="1">Membrane</location>
        <topology evidence="1">Multi-pass membrane protein</topology>
    </subcellularLocation>
</comment>
<evidence type="ECO:0000256" key="1">
    <source>
        <dbReference type="ARBA" id="ARBA00004141"/>
    </source>
</evidence>